<reference evidence="1 2" key="1">
    <citation type="journal article" date="2013" name="Curr. Biol.">
        <title>The Genome of the Foraminiferan Reticulomyxa filosa.</title>
        <authorList>
            <person name="Glockner G."/>
            <person name="Hulsmann N."/>
            <person name="Schleicher M."/>
            <person name="Noegel A.A."/>
            <person name="Eichinger L."/>
            <person name="Gallinger C."/>
            <person name="Pawlowski J."/>
            <person name="Sierra R."/>
            <person name="Euteneuer U."/>
            <person name="Pillet L."/>
            <person name="Moustafa A."/>
            <person name="Platzer M."/>
            <person name="Groth M."/>
            <person name="Szafranski K."/>
            <person name="Schliwa M."/>
        </authorList>
    </citation>
    <scope>NUCLEOTIDE SEQUENCE [LARGE SCALE GENOMIC DNA]</scope>
</reference>
<comment type="caution">
    <text evidence="1">The sequence shown here is derived from an EMBL/GenBank/DDBJ whole genome shotgun (WGS) entry which is preliminary data.</text>
</comment>
<keyword evidence="2" id="KW-1185">Reference proteome</keyword>
<dbReference type="AlphaFoldDB" id="X6MX37"/>
<evidence type="ECO:0000313" key="1">
    <source>
        <dbReference type="EMBL" id="ETO17655.1"/>
    </source>
</evidence>
<dbReference type="EMBL" id="ASPP01016219">
    <property type="protein sequence ID" value="ETO17655.1"/>
    <property type="molecule type" value="Genomic_DNA"/>
</dbReference>
<feature type="non-terminal residue" evidence="1">
    <location>
        <position position="1"/>
    </location>
</feature>
<proteinExistence type="predicted"/>
<protein>
    <submittedName>
        <fullName evidence="1">Uncharacterized protein</fullName>
    </submittedName>
</protein>
<dbReference type="Proteomes" id="UP000023152">
    <property type="component" value="Unassembled WGS sequence"/>
</dbReference>
<organism evidence="1 2">
    <name type="scientific">Reticulomyxa filosa</name>
    <dbReference type="NCBI Taxonomy" id="46433"/>
    <lineage>
        <taxon>Eukaryota</taxon>
        <taxon>Sar</taxon>
        <taxon>Rhizaria</taxon>
        <taxon>Retaria</taxon>
        <taxon>Foraminifera</taxon>
        <taxon>Monothalamids</taxon>
        <taxon>Reticulomyxidae</taxon>
        <taxon>Reticulomyxa</taxon>
    </lineage>
</organism>
<evidence type="ECO:0000313" key="2">
    <source>
        <dbReference type="Proteomes" id="UP000023152"/>
    </source>
</evidence>
<sequence length="302" mass="32634">FFFFFFFFFFKKKGIKHEHHLMCQDSINGNSSTFIGNYRTAGSRDGRAIDENLLNGNMSWTDGKAQTFKERYCQSAHEKMDDSFVNKWISEDMDMDDDDDNDNLSNINPTARLDTPLLLWLESPTTTSWSQLWGGVGAPITATASGPSARMAGVGTGAMGMAGNGSVGFGNDARVASVSGLALNPNTVSNQSVIGAIPNWTSNPVGGMSTSSLRQHAHGYKRSSSYVHSYHSDGDEENEKYSYSPPLLPIPSSIRDIPPIDTTGLVVETVADTMQDTPPVGPAFVPSFPSEEALAGVIGSHC</sequence>
<gene>
    <name evidence="1" type="ORF">RFI_19665</name>
</gene>
<accession>X6MX37</accession>
<name>X6MX37_RETFI</name>